<organism evidence="3 4">
    <name type="scientific">Peribacillus faecalis</name>
    <dbReference type="NCBI Taxonomy" id="2772559"/>
    <lineage>
        <taxon>Bacteria</taxon>
        <taxon>Bacillati</taxon>
        <taxon>Bacillota</taxon>
        <taxon>Bacilli</taxon>
        <taxon>Bacillales</taxon>
        <taxon>Bacillaceae</taxon>
        <taxon>Peribacillus</taxon>
    </lineage>
</organism>
<dbReference type="EMBL" id="JACXSI010000009">
    <property type="protein sequence ID" value="MBD3107695.1"/>
    <property type="molecule type" value="Genomic_DNA"/>
</dbReference>
<dbReference type="InterPro" id="IPR028098">
    <property type="entry name" value="Glyco_trans_4-like_N"/>
</dbReference>
<evidence type="ECO:0000313" key="3">
    <source>
        <dbReference type="EMBL" id="MBD3107695.1"/>
    </source>
</evidence>
<feature type="domain" description="Glycosyl transferase family 1" evidence="1">
    <location>
        <begin position="192"/>
        <end position="350"/>
    </location>
</feature>
<keyword evidence="4" id="KW-1185">Reference proteome</keyword>
<proteinExistence type="predicted"/>
<dbReference type="CDD" id="cd03808">
    <property type="entry name" value="GT4_CapM-like"/>
    <property type="match status" value="1"/>
</dbReference>
<dbReference type="PANTHER" id="PTHR12526:SF630">
    <property type="entry name" value="GLYCOSYLTRANSFERASE"/>
    <property type="match status" value="1"/>
</dbReference>
<dbReference type="Proteomes" id="UP000602076">
    <property type="component" value="Unassembled WGS sequence"/>
</dbReference>
<dbReference type="GO" id="GO:0016757">
    <property type="term" value="F:glycosyltransferase activity"/>
    <property type="evidence" value="ECO:0007669"/>
    <property type="project" value="InterPro"/>
</dbReference>
<evidence type="ECO:0000259" key="1">
    <source>
        <dbReference type="Pfam" id="PF00534"/>
    </source>
</evidence>
<evidence type="ECO:0000259" key="2">
    <source>
        <dbReference type="Pfam" id="PF13477"/>
    </source>
</evidence>
<name>A0A927CXC7_9BACI</name>
<dbReference type="Pfam" id="PF13477">
    <property type="entry name" value="Glyco_trans_4_2"/>
    <property type="match status" value="1"/>
</dbReference>
<sequence length="390" mass="44540">MTDKKAVLFCATKDIHFHSFHLPYFKWFKEKGYEVHTVSGDFLPLPYVDSHYTIPIQRSPFSIQNIKALLKLKKIIHSNDYEIIHCHTPMGGILARIAAQSARKKGTKVIYTAHGFHFYKGAPVQNWLVYYSIEKWLSSLTDCLITINQEDYKRARERHFKARRIEHVHGVGIDTNHYKPATSSTKAVLRMKFGYAQDDYILFYAAEFNKNKNQQLLIRTLSLLKNSLPKARLIFAGEGPLLEKCKQLALQLGVQDKICFAGFRNDINLLLQLSDVAVASSLREGLPVNILEAMASGLPIIATNNRGHRELIKNNQNGFISVANEPSLFASKILFLYNNPDIEAKLGENSLLRIQNYTLNKVKNEMATIYSRYIAEEDYGTKSKYYSANL</sequence>
<gene>
    <name evidence="3" type="ORF">IEO70_04885</name>
</gene>
<dbReference type="RefSeq" id="WP_190997241.1">
    <property type="nucleotide sequence ID" value="NZ_JACXSI010000009.1"/>
</dbReference>
<evidence type="ECO:0000313" key="4">
    <source>
        <dbReference type="Proteomes" id="UP000602076"/>
    </source>
</evidence>
<feature type="domain" description="Glycosyltransferase subfamily 4-like N-terminal" evidence="2">
    <location>
        <begin position="7"/>
        <end position="148"/>
    </location>
</feature>
<reference evidence="3" key="1">
    <citation type="submission" date="2020-09" db="EMBL/GenBank/DDBJ databases">
        <title>Bacillus faecalis sp. nov., a moderately halophilic bacterium isolated from cow faeces.</title>
        <authorList>
            <person name="Jiang L."/>
            <person name="Lee J."/>
        </authorList>
    </citation>
    <scope>NUCLEOTIDE SEQUENCE</scope>
    <source>
        <strain evidence="3">AGMB 02131</strain>
    </source>
</reference>
<dbReference type="AlphaFoldDB" id="A0A927CXC7"/>
<dbReference type="Pfam" id="PF00534">
    <property type="entry name" value="Glycos_transf_1"/>
    <property type="match status" value="1"/>
</dbReference>
<comment type="caution">
    <text evidence="3">The sequence shown here is derived from an EMBL/GenBank/DDBJ whole genome shotgun (WGS) entry which is preliminary data.</text>
</comment>
<dbReference type="PANTHER" id="PTHR12526">
    <property type="entry name" value="GLYCOSYLTRANSFERASE"/>
    <property type="match status" value="1"/>
</dbReference>
<dbReference type="Gene3D" id="3.40.50.2000">
    <property type="entry name" value="Glycogen Phosphorylase B"/>
    <property type="match status" value="2"/>
</dbReference>
<dbReference type="InterPro" id="IPR001296">
    <property type="entry name" value="Glyco_trans_1"/>
</dbReference>
<accession>A0A927CXC7</accession>
<dbReference type="SUPFAM" id="SSF53756">
    <property type="entry name" value="UDP-Glycosyltransferase/glycogen phosphorylase"/>
    <property type="match status" value="1"/>
</dbReference>
<protein>
    <submittedName>
        <fullName evidence="3">Glycosyltransferase family 4 protein</fullName>
    </submittedName>
</protein>